<feature type="domain" description="Carboxylesterase type B" evidence="4">
    <location>
        <begin position="18"/>
        <end position="535"/>
    </location>
</feature>
<evidence type="ECO:0000256" key="3">
    <source>
        <dbReference type="RuleBase" id="RU361235"/>
    </source>
</evidence>
<comment type="similarity">
    <text evidence="1 3">Belongs to the type-B carboxylesterase/lipase family.</text>
</comment>
<keyword evidence="6" id="KW-1185">Reference proteome</keyword>
<dbReference type="GO" id="GO:0016787">
    <property type="term" value="F:hydrolase activity"/>
    <property type="evidence" value="ECO:0007669"/>
    <property type="project" value="UniProtKB-KW"/>
</dbReference>
<dbReference type="PROSITE" id="PS00122">
    <property type="entry name" value="CARBOXYLESTERASE_B_1"/>
    <property type="match status" value="1"/>
</dbReference>
<evidence type="ECO:0000313" key="6">
    <source>
        <dbReference type="Proteomes" id="UP000295182"/>
    </source>
</evidence>
<accession>A0A4R2N766</accession>
<sequence>MAMGFTALAACAAVDSGPTVATEYGAVQGAVRHGVREFRGIPFAAAPVGALRWVMPQPPQAWTERSAVNFGPSCAQQKRFDLTQESNAEDCLSLNVSAPLDARPGEKLPVFFWIHGGAFVGGSSSLYRLDKLAREGRMVVVSANYRLGVFGFMPHPAFDAASNGTLGLEDQRFALSWVQRNIAAFGGDVGNVTIAGESAGAGSICQHLISPERVSGLFHKAIVISGGCLQAMPTVQQALTGLDAEPPTWKKVARSVGCDTDTAPASAAALECMRSKSVDELLTAQGAASHGIMAFGPSTGNATVPRSAADAVASGALARVPLMMGGARDELRLYVAYTTLFPPKEQRFDVDTLKKVWLPAFYGPKASTYDAIIAEYGAANGFDGAKMGSMASDFSPLVGINHCLYLKTAQAFSPWVPAIYQFEFADPNAPVLGIGIAKGMDPGFALGAVHSSELNYLFPNLSNTAAIDGPDLSLASQQLADHMVLYWSGFARTGSPEAAPLPAWPRYSGGATVQQLAPGDIRPYDAYAQHRCAFWSRMYP</sequence>
<evidence type="ECO:0000256" key="2">
    <source>
        <dbReference type="ARBA" id="ARBA00022801"/>
    </source>
</evidence>
<dbReference type="Pfam" id="PF00135">
    <property type="entry name" value="COesterase"/>
    <property type="match status" value="1"/>
</dbReference>
<dbReference type="EMBL" id="SLXH01000016">
    <property type="protein sequence ID" value="TCP16772.1"/>
    <property type="molecule type" value="Genomic_DNA"/>
</dbReference>
<evidence type="ECO:0000259" key="4">
    <source>
        <dbReference type="Pfam" id="PF00135"/>
    </source>
</evidence>
<comment type="caution">
    <text evidence="5">The sequence shown here is derived from an EMBL/GenBank/DDBJ whole genome shotgun (WGS) entry which is preliminary data.</text>
</comment>
<dbReference type="EC" id="3.1.1.-" evidence="3"/>
<dbReference type="PANTHER" id="PTHR11559">
    <property type="entry name" value="CARBOXYLESTERASE"/>
    <property type="match status" value="1"/>
</dbReference>
<gene>
    <name evidence="5" type="ORF">EV674_11677</name>
</gene>
<dbReference type="InterPro" id="IPR029058">
    <property type="entry name" value="AB_hydrolase_fold"/>
</dbReference>
<organism evidence="5 6">
    <name type="scientific">Simplicispira metamorpha</name>
    <dbReference type="NCBI Taxonomy" id="80881"/>
    <lineage>
        <taxon>Bacteria</taxon>
        <taxon>Pseudomonadati</taxon>
        <taxon>Pseudomonadota</taxon>
        <taxon>Betaproteobacteria</taxon>
        <taxon>Burkholderiales</taxon>
        <taxon>Comamonadaceae</taxon>
        <taxon>Simplicispira</taxon>
    </lineage>
</organism>
<dbReference type="SUPFAM" id="SSF53474">
    <property type="entry name" value="alpha/beta-Hydrolases"/>
    <property type="match status" value="1"/>
</dbReference>
<dbReference type="Proteomes" id="UP000295182">
    <property type="component" value="Unassembled WGS sequence"/>
</dbReference>
<reference evidence="5 6" key="1">
    <citation type="submission" date="2019-03" db="EMBL/GenBank/DDBJ databases">
        <title>Genomic Encyclopedia of Type Strains, Phase IV (KMG-IV): sequencing the most valuable type-strain genomes for metagenomic binning, comparative biology and taxonomic classification.</title>
        <authorList>
            <person name="Goeker M."/>
        </authorList>
    </citation>
    <scope>NUCLEOTIDE SEQUENCE [LARGE SCALE GENOMIC DNA]</scope>
    <source>
        <strain evidence="5 6">DSM 1837</strain>
    </source>
</reference>
<evidence type="ECO:0000256" key="1">
    <source>
        <dbReference type="ARBA" id="ARBA00005964"/>
    </source>
</evidence>
<dbReference type="InterPro" id="IPR019826">
    <property type="entry name" value="Carboxylesterase_B_AS"/>
</dbReference>
<dbReference type="AlphaFoldDB" id="A0A4R2N766"/>
<evidence type="ECO:0000313" key="5">
    <source>
        <dbReference type="EMBL" id="TCP16772.1"/>
    </source>
</evidence>
<dbReference type="InterPro" id="IPR050309">
    <property type="entry name" value="Type-B_Carboxylest/Lipase"/>
</dbReference>
<protein>
    <recommendedName>
        <fullName evidence="3">Carboxylic ester hydrolase</fullName>
        <ecNumber evidence="3">3.1.1.-</ecNumber>
    </recommendedName>
</protein>
<dbReference type="Gene3D" id="3.40.50.1820">
    <property type="entry name" value="alpha/beta hydrolase"/>
    <property type="match status" value="1"/>
</dbReference>
<dbReference type="InterPro" id="IPR002018">
    <property type="entry name" value="CarbesteraseB"/>
</dbReference>
<keyword evidence="2 3" id="KW-0378">Hydrolase</keyword>
<name>A0A4R2N766_9BURK</name>
<proteinExistence type="inferred from homology"/>